<dbReference type="PANTHER" id="PTHR19288">
    <property type="entry name" value="4-NITROPHENYLPHOSPHATASE-RELATED"/>
    <property type="match status" value="1"/>
</dbReference>
<dbReference type="Gene3D" id="3.40.50.1000">
    <property type="entry name" value="HAD superfamily/HAD-like"/>
    <property type="match status" value="2"/>
</dbReference>
<dbReference type="InterPro" id="IPR036412">
    <property type="entry name" value="HAD-like_sf"/>
</dbReference>
<reference evidence="5 6" key="1">
    <citation type="submission" date="2018-11" db="EMBL/GenBank/DDBJ databases">
        <title>Complete genome sequence of Nocardioides baekrokdamisoli strain KCTC 39748.</title>
        <authorList>
            <person name="Kang S.W."/>
            <person name="Lee K.C."/>
            <person name="Kim K.K."/>
            <person name="Kim J.S."/>
            <person name="Kim D.S."/>
            <person name="Ko S.H."/>
            <person name="Yang S.H."/>
            <person name="Shin Y.K."/>
            <person name="Lee J.S."/>
        </authorList>
    </citation>
    <scope>NUCLEOTIDE SEQUENCE [LARGE SCALE GENOMIC DNA]</scope>
    <source>
        <strain evidence="5 6">KCTC 39748</strain>
    </source>
</reference>
<evidence type="ECO:0000256" key="4">
    <source>
        <dbReference type="PIRSR" id="PIRSR000915-3"/>
    </source>
</evidence>
<evidence type="ECO:0008006" key="7">
    <source>
        <dbReference type="Google" id="ProtNLM"/>
    </source>
</evidence>
<sequence length="271" mass="28322">MTGRVLADAYDVVLLDLDGVVYVGGQAVPYAVDTLRLARAAGVRLGFITNNASRTPEQIAKHLTELGVPADPDEVVTSAQAVATMISERYPAGTHVAVLGADGLREALRARELVPVAVGHDAAAIVSGYGPDVPWSDIMRAATRIRDGLPWFAANTDSTIPAAFGEAPGHGAQVELLSRFSGVVPPVAGKPAVPLFEEARRRITGETVLMVGDRLDTDVLGAHRAGIDSLLVLTGVTTREDLAHSRPGELPTYVADDLRGLLQPASSLAAG</sequence>
<keyword evidence="4" id="KW-0460">Magnesium</keyword>
<dbReference type="PANTHER" id="PTHR19288:SF95">
    <property type="entry name" value="D-GLYCEROL 3-PHOSPHATE PHOSPHATASE"/>
    <property type="match status" value="1"/>
</dbReference>
<dbReference type="Pfam" id="PF13344">
    <property type="entry name" value="Hydrolase_6"/>
    <property type="match status" value="1"/>
</dbReference>
<dbReference type="RefSeq" id="WP_125566188.1">
    <property type="nucleotide sequence ID" value="NZ_AP019307.1"/>
</dbReference>
<dbReference type="GO" id="GO:0016791">
    <property type="term" value="F:phosphatase activity"/>
    <property type="evidence" value="ECO:0007669"/>
    <property type="project" value="TreeGrafter"/>
</dbReference>
<evidence type="ECO:0000256" key="2">
    <source>
        <dbReference type="PIRSR" id="PIRSR000915-1"/>
    </source>
</evidence>
<dbReference type="KEGG" id="nbe:Back2_03460"/>
<organism evidence="5 6">
    <name type="scientific">Nocardioides baekrokdamisoli</name>
    <dbReference type="NCBI Taxonomy" id="1804624"/>
    <lineage>
        <taxon>Bacteria</taxon>
        <taxon>Bacillati</taxon>
        <taxon>Actinomycetota</taxon>
        <taxon>Actinomycetes</taxon>
        <taxon>Propionibacteriales</taxon>
        <taxon>Nocardioidaceae</taxon>
        <taxon>Nocardioides</taxon>
    </lineage>
</organism>
<dbReference type="InterPro" id="IPR023214">
    <property type="entry name" value="HAD_sf"/>
</dbReference>
<dbReference type="GO" id="GO:0005737">
    <property type="term" value="C:cytoplasm"/>
    <property type="evidence" value="ECO:0007669"/>
    <property type="project" value="TreeGrafter"/>
</dbReference>
<dbReference type="PIRSF" id="PIRSF000915">
    <property type="entry name" value="PGP-type_phosphatase"/>
    <property type="match status" value="1"/>
</dbReference>
<comment type="similarity">
    <text evidence="1">Belongs to the HAD-like hydrolase superfamily.</text>
</comment>
<keyword evidence="6" id="KW-1185">Reference proteome</keyword>
<dbReference type="EMBL" id="AP019307">
    <property type="protein sequence ID" value="BBH16059.1"/>
    <property type="molecule type" value="Genomic_DNA"/>
</dbReference>
<dbReference type="GO" id="GO:0046872">
    <property type="term" value="F:metal ion binding"/>
    <property type="evidence" value="ECO:0007669"/>
    <property type="project" value="UniProtKB-KW"/>
</dbReference>
<gene>
    <name evidence="5" type="ORF">Back2_03460</name>
</gene>
<evidence type="ECO:0000256" key="1">
    <source>
        <dbReference type="PIRNR" id="PIRNR000915"/>
    </source>
</evidence>
<dbReference type="OrthoDB" id="9810449at2"/>
<feature type="binding site" evidence="4">
    <location>
        <position position="18"/>
    </location>
    <ligand>
        <name>Mg(2+)</name>
        <dbReference type="ChEBI" id="CHEBI:18420"/>
    </ligand>
</feature>
<name>A0A3G9IZC5_9ACTN</name>
<proteinExistence type="inferred from homology"/>
<dbReference type="AlphaFoldDB" id="A0A3G9IZC5"/>
<dbReference type="SUPFAM" id="SSF56784">
    <property type="entry name" value="HAD-like"/>
    <property type="match status" value="1"/>
</dbReference>
<dbReference type="Proteomes" id="UP000271573">
    <property type="component" value="Chromosome"/>
</dbReference>
<feature type="binding site" evidence="4">
    <location>
        <position position="16"/>
    </location>
    <ligand>
        <name>Mg(2+)</name>
        <dbReference type="ChEBI" id="CHEBI:18420"/>
    </ligand>
</feature>
<evidence type="ECO:0000313" key="5">
    <source>
        <dbReference type="EMBL" id="BBH16059.1"/>
    </source>
</evidence>
<protein>
    <recommendedName>
        <fullName evidence="7">Haloacid dehalogenase</fullName>
    </recommendedName>
</protein>
<dbReference type="Pfam" id="PF13242">
    <property type="entry name" value="Hydrolase_like"/>
    <property type="match status" value="1"/>
</dbReference>
<evidence type="ECO:0000313" key="6">
    <source>
        <dbReference type="Proteomes" id="UP000271573"/>
    </source>
</evidence>
<keyword evidence="4" id="KW-0479">Metal-binding</keyword>
<feature type="binding site" evidence="4">
    <location>
        <position position="213"/>
    </location>
    <ligand>
        <name>Mg(2+)</name>
        <dbReference type="ChEBI" id="CHEBI:18420"/>
    </ligand>
</feature>
<feature type="active site" description="Proton donor" evidence="2">
    <location>
        <position position="18"/>
    </location>
</feature>
<accession>A0A3G9IZC5</accession>
<evidence type="ECO:0000256" key="3">
    <source>
        <dbReference type="PIRSR" id="PIRSR000915-2"/>
    </source>
</evidence>
<feature type="binding site" evidence="3">
    <location>
        <position position="190"/>
    </location>
    <ligand>
        <name>substrate</name>
    </ligand>
</feature>
<dbReference type="NCBIfam" id="TIGR01460">
    <property type="entry name" value="HAD-SF-IIA"/>
    <property type="match status" value="1"/>
</dbReference>
<dbReference type="InterPro" id="IPR006357">
    <property type="entry name" value="HAD-SF_hydro_IIA"/>
</dbReference>
<feature type="active site" description="Nucleophile" evidence="2">
    <location>
        <position position="16"/>
    </location>
</feature>
<comment type="cofactor">
    <cofactor evidence="4">
        <name>Mg(2+)</name>
        <dbReference type="ChEBI" id="CHEBI:18420"/>
    </cofactor>
    <text evidence="4">Divalent metal ions. Mg(2+) is the most effective.</text>
</comment>